<evidence type="ECO:0000313" key="3">
    <source>
        <dbReference type="Proteomes" id="UP000823388"/>
    </source>
</evidence>
<feature type="region of interest" description="Disordered" evidence="1">
    <location>
        <begin position="1"/>
        <end position="21"/>
    </location>
</feature>
<keyword evidence="3" id="KW-1185">Reference proteome</keyword>
<feature type="compositionally biased region" description="Low complexity" evidence="1">
    <location>
        <begin position="56"/>
        <end position="66"/>
    </location>
</feature>
<evidence type="ECO:0000256" key="1">
    <source>
        <dbReference type="SAM" id="MobiDB-lite"/>
    </source>
</evidence>
<gene>
    <name evidence="2" type="ORF">PVAP13_3KG056588</name>
</gene>
<accession>A0A8T0UL05</accession>
<reference evidence="2" key="1">
    <citation type="submission" date="2020-05" db="EMBL/GenBank/DDBJ databases">
        <title>WGS assembly of Panicum virgatum.</title>
        <authorList>
            <person name="Lovell J.T."/>
            <person name="Jenkins J."/>
            <person name="Shu S."/>
            <person name="Juenger T.E."/>
            <person name="Schmutz J."/>
        </authorList>
    </citation>
    <scope>NUCLEOTIDE SEQUENCE</scope>
    <source>
        <strain evidence="2">AP13</strain>
    </source>
</reference>
<proteinExistence type="predicted"/>
<feature type="compositionally biased region" description="Polar residues" evidence="1">
    <location>
        <begin position="9"/>
        <end position="21"/>
    </location>
</feature>
<organism evidence="2 3">
    <name type="scientific">Panicum virgatum</name>
    <name type="common">Blackwell switchgrass</name>
    <dbReference type="NCBI Taxonomy" id="38727"/>
    <lineage>
        <taxon>Eukaryota</taxon>
        <taxon>Viridiplantae</taxon>
        <taxon>Streptophyta</taxon>
        <taxon>Embryophyta</taxon>
        <taxon>Tracheophyta</taxon>
        <taxon>Spermatophyta</taxon>
        <taxon>Magnoliopsida</taxon>
        <taxon>Liliopsida</taxon>
        <taxon>Poales</taxon>
        <taxon>Poaceae</taxon>
        <taxon>PACMAD clade</taxon>
        <taxon>Panicoideae</taxon>
        <taxon>Panicodae</taxon>
        <taxon>Paniceae</taxon>
        <taxon>Panicinae</taxon>
        <taxon>Panicum</taxon>
        <taxon>Panicum sect. Hiantes</taxon>
    </lineage>
</organism>
<sequence length="184" mass="20092">MCQRGPNYNGPTAQLPTSSAKRQAHAIVGACPLVCSGRRPPSPSPPPPPEFRRCRCLPPTSRSPRQARPPRPPHLPPRSPFLPPGYLPFVPVPPRRACQRPHAIPLLSCNRRLLLLSRPVLLAPSLQPRLLPLPAHPAFPALLRSCARAFMLSSGTRAAAVFAAKGAELHCRALKLGYIEDRYV</sequence>
<feature type="compositionally biased region" description="Pro residues" evidence="1">
    <location>
        <begin position="67"/>
        <end position="80"/>
    </location>
</feature>
<name>A0A8T0UL05_PANVG</name>
<feature type="region of interest" description="Disordered" evidence="1">
    <location>
        <begin position="38"/>
        <end position="80"/>
    </location>
</feature>
<dbReference type="AlphaFoldDB" id="A0A8T0UL05"/>
<dbReference type="Proteomes" id="UP000823388">
    <property type="component" value="Chromosome 3K"/>
</dbReference>
<dbReference type="EMBL" id="CM029041">
    <property type="protein sequence ID" value="KAG2622685.1"/>
    <property type="molecule type" value="Genomic_DNA"/>
</dbReference>
<protein>
    <submittedName>
        <fullName evidence="2">Uncharacterized protein</fullName>
    </submittedName>
</protein>
<feature type="compositionally biased region" description="Pro residues" evidence="1">
    <location>
        <begin position="40"/>
        <end position="49"/>
    </location>
</feature>
<comment type="caution">
    <text evidence="2">The sequence shown here is derived from an EMBL/GenBank/DDBJ whole genome shotgun (WGS) entry which is preliminary data.</text>
</comment>
<evidence type="ECO:0000313" key="2">
    <source>
        <dbReference type="EMBL" id="KAG2622685.1"/>
    </source>
</evidence>